<reference evidence="3" key="1">
    <citation type="journal article" date="2019" name="Int. J. Syst. Evol. Microbiol.">
        <title>The Global Catalogue of Microorganisms (GCM) 10K type strain sequencing project: providing services to taxonomists for standard genome sequencing and annotation.</title>
        <authorList>
            <consortium name="The Broad Institute Genomics Platform"/>
            <consortium name="The Broad Institute Genome Sequencing Center for Infectious Disease"/>
            <person name="Wu L."/>
            <person name="Ma J."/>
        </authorList>
    </citation>
    <scope>NUCLEOTIDE SEQUENCE [LARGE SCALE GENOMIC DNA]</scope>
    <source>
        <strain evidence="3">CCM 7043</strain>
    </source>
</reference>
<protein>
    <submittedName>
        <fullName evidence="2">Uncharacterized protein</fullName>
    </submittedName>
</protein>
<evidence type="ECO:0000313" key="2">
    <source>
        <dbReference type="EMBL" id="MFD1517785.1"/>
    </source>
</evidence>
<sequence length="184" mass="19723">MMTIMQTTAASIGRLGLAAAAFSRPALARADERPGAADGPTATAACARLSTSDSWHELLVNAAVAAGWLWERRTLHGRSLDNDATIMVTAKDVLVAGTVLTGAATLVGKVVTRREPLVGRHVCGEEEPSSDAAIDGDDNRRYLQTMTKLNRTFALLGVAATPFINFALFDSYHPHPVRSFFSLW</sequence>
<proteinExistence type="predicted"/>
<evidence type="ECO:0000256" key="1">
    <source>
        <dbReference type="SAM" id="Phobius"/>
    </source>
</evidence>
<keyword evidence="3" id="KW-1185">Reference proteome</keyword>
<organism evidence="2 3">
    <name type="scientific">Pseudonocardia yunnanensis</name>
    <dbReference type="NCBI Taxonomy" id="58107"/>
    <lineage>
        <taxon>Bacteria</taxon>
        <taxon>Bacillati</taxon>
        <taxon>Actinomycetota</taxon>
        <taxon>Actinomycetes</taxon>
        <taxon>Pseudonocardiales</taxon>
        <taxon>Pseudonocardiaceae</taxon>
        <taxon>Pseudonocardia</taxon>
    </lineage>
</organism>
<feature type="transmembrane region" description="Helical" evidence="1">
    <location>
        <begin position="149"/>
        <end position="169"/>
    </location>
</feature>
<dbReference type="Proteomes" id="UP001597114">
    <property type="component" value="Unassembled WGS sequence"/>
</dbReference>
<keyword evidence="1" id="KW-1133">Transmembrane helix</keyword>
<dbReference type="EMBL" id="JBHUCO010000011">
    <property type="protein sequence ID" value="MFD1517785.1"/>
    <property type="molecule type" value="Genomic_DNA"/>
</dbReference>
<keyword evidence="1" id="KW-0812">Transmembrane</keyword>
<name>A0ABW4EU99_9PSEU</name>
<accession>A0ABW4EU99</accession>
<comment type="caution">
    <text evidence="2">The sequence shown here is derived from an EMBL/GenBank/DDBJ whole genome shotgun (WGS) entry which is preliminary data.</text>
</comment>
<gene>
    <name evidence="2" type="ORF">ACFSJD_09815</name>
</gene>
<evidence type="ECO:0000313" key="3">
    <source>
        <dbReference type="Proteomes" id="UP001597114"/>
    </source>
</evidence>
<keyword evidence="1" id="KW-0472">Membrane</keyword>